<keyword evidence="1" id="KW-0732">Signal</keyword>
<proteinExistence type="predicted"/>
<dbReference type="OrthoDB" id="2967172at2"/>
<dbReference type="InterPro" id="IPR025341">
    <property type="entry name" value="DUF4247"/>
</dbReference>
<feature type="signal peptide" evidence="1">
    <location>
        <begin position="1"/>
        <end position="26"/>
    </location>
</feature>
<dbReference type="EMBL" id="FNED01000051">
    <property type="protein sequence ID" value="SDK36935.1"/>
    <property type="molecule type" value="Genomic_DNA"/>
</dbReference>
<dbReference type="AlphaFoldDB" id="A0A1G9BDM0"/>
<evidence type="ECO:0000256" key="1">
    <source>
        <dbReference type="SAM" id="SignalP"/>
    </source>
</evidence>
<reference evidence="2 3" key="1">
    <citation type="submission" date="2016-10" db="EMBL/GenBank/DDBJ databases">
        <authorList>
            <person name="de Groot N.N."/>
        </authorList>
    </citation>
    <scope>NUCLEOTIDE SEQUENCE [LARGE SCALE GENOMIC DNA]</scope>
    <source>
        <strain evidence="2 3">DSM 2895</strain>
    </source>
</reference>
<dbReference type="Proteomes" id="UP000182836">
    <property type="component" value="Unassembled WGS sequence"/>
</dbReference>
<evidence type="ECO:0000313" key="2">
    <source>
        <dbReference type="EMBL" id="SDK36935.1"/>
    </source>
</evidence>
<organism evidence="2 3">
    <name type="scientific">Aneurinibacillus migulanus</name>
    <name type="common">Bacillus migulanus</name>
    <dbReference type="NCBI Taxonomy" id="47500"/>
    <lineage>
        <taxon>Bacteria</taxon>
        <taxon>Bacillati</taxon>
        <taxon>Bacillota</taxon>
        <taxon>Bacilli</taxon>
        <taxon>Bacillales</taxon>
        <taxon>Paenibacillaceae</taxon>
        <taxon>Aneurinibacillus group</taxon>
        <taxon>Aneurinibacillus</taxon>
    </lineage>
</organism>
<feature type="chain" id="PRO_5038552897" evidence="1">
    <location>
        <begin position="27"/>
        <end position="96"/>
    </location>
</feature>
<dbReference type="RefSeq" id="WP_052811975.1">
    <property type="nucleotide sequence ID" value="NZ_BJOA01000252.1"/>
</dbReference>
<dbReference type="GeneID" id="42307585"/>
<dbReference type="Pfam" id="PF14042">
    <property type="entry name" value="DUF4247"/>
    <property type="match status" value="1"/>
</dbReference>
<gene>
    <name evidence="2" type="ORF">SAMN04487909_15113</name>
</gene>
<name>A0A1G9BDM0_ANEMI</name>
<accession>A0A1G9BDM0</accession>
<protein>
    <submittedName>
        <fullName evidence="2">Uncharacterized protein</fullName>
    </submittedName>
</protein>
<evidence type="ECO:0000313" key="3">
    <source>
        <dbReference type="Proteomes" id="UP000182836"/>
    </source>
</evidence>
<sequence length="96" mass="11092">MRRFLSSLFSLFILLGMLNGCSPVNLVEDYSWVEDLHYGSLKTMIYRAEGKSVPDVAHEIADRMEPEEISKVDAQRMFLVYPDTLYHLQKDPDNPP</sequence>